<accession>A0A811URI8</accession>
<dbReference type="Proteomes" id="UP000606786">
    <property type="component" value="Unassembled WGS sequence"/>
</dbReference>
<comment type="caution">
    <text evidence="1">The sequence shown here is derived from an EMBL/GenBank/DDBJ whole genome shotgun (WGS) entry which is preliminary data.</text>
</comment>
<protein>
    <submittedName>
        <fullName evidence="1">(Mediterranean fruit fly) hypothetical protein</fullName>
    </submittedName>
</protein>
<gene>
    <name evidence="1" type="ORF">CCAP1982_LOCUS9003</name>
</gene>
<evidence type="ECO:0000313" key="2">
    <source>
        <dbReference type="Proteomes" id="UP000606786"/>
    </source>
</evidence>
<evidence type="ECO:0000313" key="1">
    <source>
        <dbReference type="EMBL" id="CAD7000525.1"/>
    </source>
</evidence>
<keyword evidence="2" id="KW-1185">Reference proteome</keyword>
<dbReference type="AlphaFoldDB" id="A0A811URI8"/>
<proteinExistence type="predicted"/>
<organism evidence="1 2">
    <name type="scientific">Ceratitis capitata</name>
    <name type="common">Mediterranean fruit fly</name>
    <name type="synonym">Tephritis capitata</name>
    <dbReference type="NCBI Taxonomy" id="7213"/>
    <lineage>
        <taxon>Eukaryota</taxon>
        <taxon>Metazoa</taxon>
        <taxon>Ecdysozoa</taxon>
        <taxon>Arthropoda</taxon>
        <taxon>Hexapoda</taxon>
        <taxon>Insecta</taxon>
        <taxon>Pterygota</taxon>
        <taxon>Neoptera</taxon>
        <taxon>Endopterygota</taxon>
        <taxon>Diptera</taxon>
        <taxon>Brachycera</taxon>
        <taxon>Muscomorpha</taxon>
        <taxon>Tephritoidea</taxon>
        <taxon>Tephritidae</taxon>
        <taxon>Ceratitis</taxon>
        <taxon>Ceratitis</taxon>
    </lineage>
</organism>
<dbReference type="EMBL" id="CAJHJT010000012">
    <property type="protein sequence ID" value="CAD7000525.1"/>
    <property type="molecule type" value="Genomic_DNA"/>
</dbReference>
<reference evidence="1" key="1">
    <citation type="submission" date="2020-11" db="EMBL/GenBank/DDBJ databases">
        <authorList>
            <person name="Whitehead M."/>
        </authorList>
    </citation>
    <scope>NUCLEOTIDE SEQUENCE</scope>
    <source>
        <strain evidence="1">EGII</strain>
    </source>
</reference>
<name>A0A811URI8_CERCA</name>
<sequence>MSRSNQIKYLEDLFSSKVTNLIVGDKLFASGNNRIVTSDEQRMKGVNSRMASANRLMT</sequence>
<feature type="non-terminal residue" evidence="1">
    <location>
        <position position="1"/>
    </location>
</feature>